<feature type="domain" description="Activator of Hsp90 ATPase homologue 1/2-like C-terminal" evidence="2">
    <location>
        <begin position="22"/>
        <end position="143"/>
    </location>
</feature>
<dbReference type="InterPro" id="IPR023393">
    <property type="entry name" value="START-like_dom_sf"/>
</dbReference>
<dbReference type="OrthoDB" id="9803476at2"/>
<sequence length="152" mass="17368">MESRSQYHDSFTLERVYPNRKAEVWAAWSIREKKAEWLGNSALEMDFRPGGFERGAYRHATDDHVNETRYFEIVEGERIVLAYSMAVNGRIHTVSLATITFTDENGQTRLRYTEQMCIIPPSDGLRGREHGWSALLDALGSCLAGKIRNDAK</sequence>
<evidence type="ECO:0000259" key="2">
    <source>
        <dbReference type="Pfam" id="PF08327"/>
    </source>
</evidence>
<dbReference type="SUPFAM" id="SSF55961">
    <property type="entry name" value="Bet v1-like"/>
    <property type="match status" value="1"/>
</dbReference>
<accession>A0A2T4J1F2</accession>
<comment type="caution">
    <text evidence="3">The sequence shown here is derived from an EMBL/GenBank/DDBJ whole genome shotgun (WGS) entry which is preliminary data.</text>
</comment>
<proteinExistence type="inferred from homology"/>
<dbReference type="Gene3D" id="3.30.530.20">
    <property type="match status" value="1"/>
</dbReference>
<comment type="similarity">
    <text evidence="1">Belongs to the AHA1 family.</text>
</comment>
<keyword evidence="4" id="KW-1185">Reference proteome</keyword>
<reference evidence="3 4" key="1">
    <citation type="submission" date="2018-03" db="EMBL/GenBank/DDBJ databases">
        <title>Genome sequence of the symbiotic type strain Mesorhizobium helmanticense CSLC115NT isolated from Lotus corniculatus nodules.</title>
        <authorList>
            <person name="Sannazzaro A.I."/>
            <person name="Torres Tejerizo G.A."/>
            <person name="Dip D."/>
            <person name="Caballero M."/>
            <person name="Pistorio M."/>
            <person name="Estrella M.J."/>
        </authorList>
    </citation>
    <scope>NUCLEOTIDE SEQUENCE [LARGE SCALE GENOMIC DNA]</scope>
    <source>
        <strain evidence="3 4">CSLC115N</strain>
    </source>
</reference>
<evidence type="ECO:0000313" key="3">
    <source>
        <dbReference type="EMBL" id="PTE11667.1"/>
    </source>
</evidence>
<organism evidence="3 4">
    <name type="scientific">Mesorhizobium helmanticense</name>
    <dbReference type="NCBI Taxonomy" id="1776423"/>
    <lineage>
        <taxon>Bacteria</taxon>
        <taxon>Pseudomonadati</taxon>
        <taxon>Pseudomonadota</taxon>
        <taxon>Alphaproteobacteria</taxon>
        <taxon>Hyphomicrobiales</taxon>
        <taxon>Phyllobacteriaceae</taxon>
        <taxon>Mesorhizobium</taxon>
    </lineage>
</organism>
<gene>
    <name evidence="3" type="ORF">C9427_05525</name>
</gene>
<dbReference type="RefSeq" id="WP_107648157.1">
    <property type="nucleotide sequence ID" value="NZ_PZJX01000007.1"/>
</dbReference>
<evidence type="ECO:0000256" key="1">
    <source>
        <dbReference type="ARBA" id="ARBA00006817"/>
    </source>
</evidence>
<dbReference type="Pfam" id="PF08327">
    <property type="entry name" value="AHSA1"/>
    <property type="match status" value="1"/>
</dbReference>
<evidence type="ECO:0000313" key="4">
    <source>
        <dbReference type="Proteomes" id="UP000240259"/>
    </source>
</evidence>
<protein>
    <submittedName>
        <fullName evidence="3">Polyketide cyclase</fullName>
    </submittedName>
</protein>
<dbReference type="InterPro" id="IPR013538">
    <property type="entry name" value="ASHA1/2-like_C"/>
</dbReference>
<dbReference type="AlphaFoldDB" id="A0A2T4J1F2"/>
<dbReference type="EMBL" id="PZJX01000007">
    <property type="protein sequence ID" value="PTE11667.1"/>
    <property type="molecule type" value="Genomic_DNA"/>
</dbReference>
<dbReference type="Proteomes" id="UP000240259">
    <property type="component" value="Unassembled WGS sequence"/>
</dbReference>
<name>A0A2T4J1F2_9HYPH</name>